<dbReference type="VEuPathDB" id="MicrosporidiaDB:NAPIS_ORF02329"/>
<dbReference type="PROSITE" id="PS50294">
    <property type="entry name" value="WD_REPEATS_REGION"/>
    <property type="match status" value="1"/>
</dbReference>
<dbReference type="PROSITE" id="PS50082">
    <property type="entry name" value="WD_REPEATS_2"/>
    <property type="match status" value="4"/>
</dbReference>
<dbReference type="PANTHER" id="PTHR22847:SF637">
    <property type="entry name" value="WD REPEAT DOMAIN 5B"/>
    <property type="match status" value="1"/>
</dbReference>
<feature type="repeat" description="WD" evidence="3">
    <location>
        <begin position="89"/>
        <end position="127"/>
    </location>
</feature>
<dbReference type="CDD" id="cd00200">
    <property type="entry name" value="WD40"/>
    <property type="match status" value="1"/>
</dbReference>
<dbReference type="EMBL" id="KE647331">
    <property type="protein sequence ID" value="EQB60101.1"/>
    <property type="molecule type" value="Genomic_DNA"/>
</dbReference>
<dbReference type="PANTHER" id="PTHR22847">
    <property type="entry name" value="WD40 REPEAT PROTEIN"/>
    <property type="match status" value="1"/>
</dbReference>
<sequence>MSKLLLVEFEDQEGRLLSEKMQVPSIITVSQLKSLINTTLSLFINGTPIIDTLENAINALNLNSEEIIKIRTTLEEPSTQAATFCSSSYSGHEGPVLCIKYEDFLVTGGSDCTVRFWDVLTKTQKKIIKKHSHWVQCLDISPCKKFVISGSINGEINMYTKDGEFLRSFIGHRNSVINIQFAPNNRIVSISRDKSVKIFDYDGKCIFSYAHNKSVTCLKIIDESIITGSKDGKIKIYNKTLQELNGHANNINCLDAYGVFMASGSDDGNLVIWKNNLVYKRVKHEREVISVSINGTYCVSGSFDKSVRIWLIDTGKLVTKYLHVDFVYKVQLYNDLIISCSRDRTVKLYRMSKKKVIRDFVCDDEVYCFDYYNNQLVCGTKSSRVYFFN</sequence>
<gene>
    <name evidence="5" type="ORF">NAPIS_ORF02329</name>
</gene>
<keyword evidence="6" id="KW-1185">Reference proteome</keyword>
<feature type="repeat" description="WD" evidence="3">
    <location>
        <begin position="244"/>
        <end position="274"/>
    </location>
</feature>
<protein>
    <submittedName>
        <fullName evidence="5">Notchless protein-like protein 1</fullName>
    </submittedName>
</protein>
<feature type="domain" description="TEP-1 C-terminal beta-propeller" evidence="4">
    <location>
        <begin position="323"/>
        <end position="388"/>
    </location>
</feature>
<organism evidence="5 6">
    <name type="scientific">Vairimorpha apis BRL 01</name>
    <dbReference type="NCBI Taxonomy" id="1037528"/>
    <lineage>
        <taxon>Eukaryota</taxon>
        <taxon>Fungi</taxon>
        <taxon>Fungi incertae sedis</taxon>
        <taxon>Microsporidia</taxon>
        <taxon>Nosematidae</taxon>
        <taxon>Vairimorpha</taxon>
    </lineage>
</organism>
<dbReference type="SUPFAM" id="SSF50978">
    <property type="entry name" value="WD40 repeat-like"/>
    <property type="match status" value="1"/>
</dbReference>
<feature type="repeat" description="WD" evidence="3">
    <location>
        <begin position="169"/>
        <end position="200"/>
    </location>
</feature>
<dbReference type="AlphaFoldDB" id="T0M9M4"/>
<name>T0M9M4_9MICR</name>
<evidence type="ECO:0000313" key="6">
    <source>
        <dbReference type="Proteomes" id="UP000053780"/>
    </source>
</evidence>
<feature type="repeat" description="WD" evidence="3">
    <location>
        <begin position="281"/>
        <end position="320"/>
    </location>
</feature>
<dbReference type="InterPro" id="IPR019775">
    <property type="entry name" value="WD40_repeat_CS"/>
</dbReference>
<accession>T0M9M4</accession>
<dbReference type="InterPro" id="IPR015943">
    <property type="entry name" value="WD40/YVTN_repeat-like_dom_sf"/>
</dbReference>
<reference evidence="5 6" key="1">
    <citation type="journal article" date="2013" name="BMC Genomics">
        <title>Genome sequencing and comparative genomics of honey bee microsporidia, Nosema apis reveal novel insights into host-parasite interactions.</title>
        <authorList>
            <person name="Chen Yp."/>
            <person name="Pettis J.S."/>
            <person name="Zhao Y."/>
            <person name="Liu X."/>
            <person name="Tallon L.J."/>
            <person name="Sadzewicz L.D."/>
            <person name="Li R."/>
            <person name="Zheng H."/>
            <person name="Huang S."/>
            <person name="Zhang X."/>
            <person name="Hamilton M.C."/>
            <person name="Pernal S.F."/>
            <person name="Melathopoulos A.P."/>
            <person name="Yan X."/>
            <person name="Evans J.D."/>
        </authorList>
    </citation>
    <scope>NUCLEOTIDE SEQUENCE [LARGE SCALE GENOMIC DNA]</scope>
    <source>
        <strain evidence="5 6">BRL 01</strain>
    </source>
</reference>
<dbReference type="OrthoDB" id="544788at2759"/>
<dbReference type="SMART" id="SM00320">
    <property type="entry name" value="WD40"/>
    <property type="match status" value="8"/>
</dbReference>
<dbReference type="HOGENOM" id="CLU_700570_0_0_1"/>
<dbReference type="InterPro" id="IPR001680">
    <property type="entry name" value="WD40_rpt"/>
</dbReference>
<dbReference type="InterPro" id="IPR036322">
    <property type="entry name" value="WD40_repeat_dom_sf"/>
</dbReference>
<keyword evidence="2" id="KW-0677">Repeat</keyword>
<evidence type="ECO:0000256" key="3">
    <source>
        <dbReference type="PROSITE-ProRule" id="PRU00221"/>
    </source>
</evidence>
<keyword evidence="1 3" id="KW-0853">WD repeat</keyword>
<evidence type="ECO:0000259" key="4">
    <source>
        <dbReference type="Pfam" id="PF25048"/>
    </source>
</evidence>
<dbReference type="InterPro" id="IPR056828">
    <property type="entry name" value="Beta-prop_TEP1_C"/>
</dbReference>
<dbReference type="Gene3D" id="2.130.10.10">
    <property type="entry name" value="YVTN repeat-like/Quinoprotein amine dehydrogenase"/>
    <property type="match status" value="2"/>
</dbReference>
<dbReference type="Proteomes" id="UP000053780">
    <property type="component" value="Unassembled WGS sequence"/>
</dbReference>
<dbReference type="Pfam" id="PF00400">
    <property type="entry name" value="WD40"/>
    <property type="match status" value="6"/>
</dbReference>
<dbReference type="Pfam" id="PF25048">
    <property type="entry name" value="Beta-prop_TEP1_C"/>
    <property type="match status" value="1"/>
</dbReference>
<dbReference type="PROSITE" id="PS00678">
    <property type="entry name" value="WD_REPEATS_1"/>
    <property type="match status" value="1"/>
</dbReference>
<evidence type="ECO:0000256" key="1">
    <source>
        <dbReference type="ARBA" id="ARBA00022574"/>
    </source>
</evidence>
<dbReference type="GO" id="GO:1990234">
    <property type="term" value="C:transferase complex"/>
    <property type="evidence" value="ECO:0007669"/>
    <property type="project" value="UniProtKB-ARBA"/>
</dbReference>
<evidence type="ECO:0000256" key="2">
    <source>
        <dbReference type="ARBA" id="ARBA00022737"/>
    </source>
</evidence>
<evidence type="ECO:0000313" key="5">
    <source>
        <dbReference type="EMBL" id="EQB60101.1"/>
    </source>
</evidence>
<proteinExistence type="predicted"/>